<proteinExistence type="predicted"/>
<evidence type="ECO:0000313" key="3">
    <source>
        <dbReference type="Proteomes" id="UP000030907"/>
    </source>
</evidence>
<dbReference type="EMBL" id="CP009122">
    <property type="protein sequence ID" value="AJA08027.1"/>
    <property type="molecule type" value="Genomic_DNA"/>
</dbReference>
<dbReference type="KEGG" id="sphk:SKP52_05505"/>
<organism evidence="2 3">
    <name type="scientific">Sphingopyxis fribergensis</name>
    <dbReference type="NCBI Taxonomy" id="1515612"/>
    <lineage>
        <taxon>Bacteria</taxon>
        <taxon>Pseudomonadati</taxon>
        <taxon>Pseudomonadota</taxon>
        <taxon>Alphaproteobacteria</taxon>
        <taxon>Sphingomonadales</taxon>
        <taxon>Sphingomonadaceae</taxon>
        <taxon>Sphingopyxis</taxon>
    </lineage>
</organism>
<feature type="transmembrane region" description="Helical" evidence="1">
    <location>
        <begin position="64"/>
        <end position="82"/>
    </location>
</feature>
<accession>A0A0A7PJA6</accession>
<dbReference type="STRING" id="1515612.SKP52_05505"/>
<protein>
    <submittedName>
        <fullName evidence="2">Putative membrane protein</fullName>
    </submittedName>
</protein>
<feature type="transmembrane region" description="Helical" evidence="1">
    <location>
        <begin position="12"/>
        <end position="34"/>
    </location>
</feature>
<keyword evidence="1" id="KW-0472">Membrane</keyword>
<evidence type="ECO:0000313" key="2">
    <source>
        <dbReference type="EMBL" id="AJA08027.1"/>
    </source>
</evidence>
<dbReference type="Proteomes" id="UP000030907">
    <property type="component" value="Chromosome"/>
</dbReference>
<gene>
    <name evidence="2" type="ORF">SKP52_05505</name>
</gene>
<feature type="transmembrane region" description="Helical" evidence="1">
    <location>
        <begin position="89"/>
        <end position="108"/>
    </location>
</feature>
<dbReference type="AlphaFoldDB" id="A0A0A7PJA6"/>
<reference evidence="2 3" key="1">
    <citation type="journal article" date="2015" name="Int. J. Syst. Evol. Microbiol.">
        <title>Description of Sphingopyxis fribergensis sp. nov. - a soil bacterium with the ability to degrade styrene and phenylacetic acid.</title>
        <authorList>
            <person name="Oelschlagel M."/>
            <person name="Ruckert C."/>
            <person name="Kalinowski J."/>
            <person name="Schmidt G."/>
            <person name="Schlomann M."/>
            <person name="Tischler D."/>
        </authorList>
    </citation>
    <scope>NUCLEOTIDE SEQUENCE [LARGE SCALE GENOMIC DNA]</scope>
    <source>
        <strain evidence="2 3">Kp5.2</strain>
    </source>
</reference>
<sequence length="149" mass="16367">MNMTEVGKTPWHLWVVGVLSFLWHCIPVSDYIGFKTKAAWYIAGADLKPAQIAWVDAYPVWADVGWALGVWGAMAGSLLLLVRSRHAASAFLISLIGLAIMSAYQVGMQAKEYQALFGEGVLMFLGLIWVIAIALFFYARAMAAKGVLR</sequence>
<keyword evidence="3" id="KW-1185">Reference proteome</keyword>
<keyword evidence="1" id="KW-1133">Transmembrane helix</keyword>
<name>A0A0A7PJA6_9SPHN</name>
<dbReference type="HOGENOM" id="CLU_127076_1_0_5"/>
<evidence type="ECO:0000256" key="1">
    <source>
        <dbReference type="SAM" id="Phobius"/>
    </source>
</evidence>
<keyword evidence="1" id="KW-0812">Transmembrane</keyword>
<feature type="transmembrane region" description="Helical" evidence="1">
    <location>
        <begin position="120"/>
        <end position="139"/>
    </location>
</feature>